<evidence type="ECO:0000313" key="2">
    <source>
        <dbReference type="Proteomes" id="UP000070675"/>
    </source>
</evidence>
<sequence length="39" mass="4561">MDRREIRAYNLLQRRCYHDGRATMQHNDGATTAASVLLR</sequence>
<reference evidence="2" key="1">
    <citation type="submission" date="2016-01" db="EMBL/GenBank/DDBJ databases">
        <authorList>
            <person name="Mitreva M."/>
            <person name="Pepin K.H."/>
            <person name="Mihindukulasuriya K.A."/>
            <person name="Fulton R."/>
            <person name="Fronick C."/>
            <person name="O'Laughlin M."/>
            <person name="Miner T."/>
            <person name="Herter B."/>
            <person name="Rosa B.A."/>
            <person name="Cordes M."/>
            <person name="Tomlinson C."/>
            <person name="Wollam A."/>
            <person name="Palsikar V.B."/>
            <person name="Mardis E.R."/>
            <person name="Wilson R.K."/>
        </authorList>
    </citation>
    <scope>NUCLEOTIDE SEQUENCE [LARGE SCALE GENOMIC DNA]</scope>
    <source>
        <strain evidence="2">DNF00019</strain>
    </source>
</reference>
<dbReference type="EMBL" id="LSCR01000003">
    <property type="protein sequence ID" value="KXB35395.1"/>
    <property type="molecule type" value="Genomic_DNA"/>
</dbReference>
<comment type="caution">
    <text evidence="1">The sequence shown here is derived from an EMBL/GenBank/DDBJ whole genome shotgun (WGS) entry which is preliminary data.</text>
</comment>
<dbReference type="PATRIC" id="fig|1393034.3.peg.261"/>
<gene>
    <name evidence="1" type="ORF">HMPREF3192_00266</name>
</gene>
<proteinExistence type="predicted"/>
<evidence type="ECO:0000313" key="1">
    <source>
        <dbReference type="EMBL" id="KXB35395.1"/>
    </source>
</evidence>
<name>A0A133XWS0_9ACTN</name>
<protein>
    <submittedName>
        <fullName evidence="1">Uncharacterized protein</fullName>
    </submittedName>
</protein>
<accession>A0A133XWS0</accession>
<keyword evidence="2" id="KW-1185">Reference proteome</keyword>
<organism evidence="1 2">
    <name type="scientific">Atopobium deltae</name>
    <dbReference type="NCBI Taxonomy" id="1393034"/>
    <lineage>
        <taxon>Bacteria</taxon>
        <taxon>Bacillati</taxon>
        <taxon>Actinomycetota</taxon>
        <taxon>Coriobacteriia</taxon>
        <taxon>Coriobacteriales</taxon>
        <taxon>Atopobiaceae</taxon>
        <taxon>Atopobium</taxon>
    </lineage>
</organism>
<dbReference type="AlphaFoldDB" id="A0A133XWS0"/>
<dbReference type="Proteomes" id="UP000070675">
    <property type="component" value="Unassembled WGS sequence"/>
</dbReference>